<dbReference type="EMBL" id="LXQA011344664">
    <property type="protein sequence ID" value="MCI94010.1"/>
    <property type="molecule type" value="Genomic_DNA"/>
</dbReference>
<sequence length="25" mass="2664">MCSNIAADDVEIAKATIDEHVLSMS</sequence>
<proteinExistence type="predicted"/>
<evidence type="ECO:0000313" key="1">
    <source>
        <dbReference type="EMBL" id="MCI94010.1"/>
    </source>
</evidence>
<comment type="caution">
    <text evidence="1">The sequence shown here is derived from an EMBL/GenBank/DDBJ whole genome shotgun (WGS) entry which is preliminary data.</text>
</comment>
<organism evidence="1 2">
    <name type="scientific">Trifolium medium</name>
    <dbReference type="NCBI Taxonomy" id="97028"/>
    <lineage>
        <taxon>Eukaryota</taxon>
        <taxon>Viridiplantae</taxon>
        <taxon>Streptophyta</taxon>
        <taxon>Embryophyta</taxon>
        <taxon>Tracheophyta</taxon>
        <taxon>Spermatophyta</taxon>
        <taxon>Magnoliopsida</taxon>
        <taxon>eudicotyledons</taxon>
        <taxon>Gunneridae</taxon>
        <taxon>Pentapetalae</taxon>
        <taxon>rosids</taxon>
        <taxon>fabids</taxon>
        <taxon>Fabales</taxon>
        <taxon>Fabaceae</taxon>
        <taxon>Papilionoideae</taxon>
        <taxon>50 kb inversion clade</taxon>
        <taxon>NPAAA clade</taxon>
        <taxon>Hologalegina</taxon>
        <taxon>IRL clade</taxon>
        <taxon>Trifolieae</taxon>
        <taxon>Trifolium</taxon>
    </lineage>
</organism>
<accession>A0A392W5R6</accession>
<name>A0A392W5R6_9FABA</name>
<evidence type="ECO:0000313" key="2">
    <source>
        <dbReference type="Proteomes" id="UP000265520"/>
    </source>
</evidence>
<keyword evidence="2" id="KW-1185">Reference proteome</keyword>
<dbReference type="AlphaFoldDB" id="A0A392W5R6"/>
<reference evidence="1 2" key="1">
    <citation type="journal article" date="2018" name="Front. Plant Sci.">
        <title>Red Clover (Trifolium pratense) and Zigzag Clover (T. medium) - A Picture of Genomic Similarities and Differences.</title>
        <authorList>
            <person name="Dluhosova J."/>
            <person name="Istvanek J."/>
            <person name="Nedelnik J."/>
            <person name="Repkova J."/>
        </authorList>
    </citation>
    <scope>NUCLEOTIDE SEQUENCE [LARGE SCALE GENOMIC DNA]</scope>
    <source>
        <strain evidence="2">cv. 10/8</strain>
        <tissue evidence="1">Leaf</tissue>
    </source>
</reference>
<protein>
    <submittedName>
        <fullName evidence="1">Uncharacterized protein</fullName>
    </submittedName>
</protein>
<dbReference type="Proteomes" id="UP000265520">
    <property type="component" value="Unassembled WGS sequence"/>
</dbReference>
<feature type="non-terminal residue" evidence="1">
    <location>
        <position position="25"/>
    </location>
</feature>